<evidence type="ECO:0000256" key="1">
    <source>
        <dbReference type="SAM" id="MobiDB-lite"/>
    </source>
</evidence>
<dbReference type="EMBL" id="PZQS01000001">
    <property type="protein sequence ID" value="PVD38038.1"/>
    <property type="molecule type" value="Genomic_DNA"/>
</dbReference>
<accession>A0A2T7PXA8</accession>
<organism evidence="2 3">
    <name type="scientific">Pomacea canaliculata</name>
    <name type="common">Golden apple snail</name>
    <dbReference type="NCBI Taxonomy" id="400727"/>
    <lineage>
        <taxon>Eukaryota</taxon>
        <taxon>Metazoa</taxon>
        <taxon>Spiralia</taxon>
        <taxon>Lophotrochozoa</taxon>
        <taxon>Mollusca</taxon>
        <taxon>Gastropoda</taxon>
        <taxon>Caenogastropoda</taxon>
        <taxon>Architaenioglossa</taxon>
        <taxon>Ampullarioidea</taxon>
        <taxon>Ampullariidae</taxon>
        <taxon>Pomacea</taxon>
    </lineage>
</organism>
<gene>
    <name evidence="2" type="ORF">C0Q70_00648</name>
</gene>
<dbReference type="Proteomes" id="UP000245119">
    <property type="component" value="Linkage Group LG1"/>
</dbReference>
<protein>
    <submittedName>
        <fullName evidence="2">Uncharacterized protein</fullName>
    </submittedName>
</protein>
<feature type="compositionally biased region" description="Basic and acidic residues" evidence="1">
    <location>
        <begin position="29"/>
        <end position="40"/>
    </location>
</feature>
<feature type="region of interest" description="Disordered" evidence="1">
    <location>
        <begin position="1"/>
        <end position="65"/>
    </location>
</feature>
<sequence>MGAASYAQGLRPNEPRDVTWVSSPVADGTSRDEFSRDASQYDKWPTAVDGPDSGYYGGSARPPRS</sequence>
<comment type="caution">
    <text evidence="2">The sequence shown here is derived from an EMBL/GenBank/DDBJ whole genome shotgun (WGS) entry which is preliminary data.</text>
</comment>
<name>A0A2T7PXA8_POMCA</name>
<keyword evidence="3" id="KW-1185">Reference proteome</keyword>
<proteinExistence type="predicted"/>
<evidence type="ECO:0000313" key="2">
    <source>
        <dbReference type="EMBL" id="PVD38038.1"/>
    </source>
</evidence>
<reference evidence="2 3" key="1">
    <citation type="submission" date="2018-04" db="EMBL/GenBank/DDBJ databases">
        <title>The genome of golden apple snail Pomacea canaliculata provides insight into stress tolerance and invasive adaptation.</title>
        <authorList>
            <person name="Liu C."/>
            <person name="Liu B."/>
            <person name="Ren Y."/>
            <person name="Zhang Y."/>
            <person name="Wang H."/>
            <person name="Li S."/>
            <person name="Jiang F."/>
            <person name="Yin L."/>
            <person name="Zhang G."/>
            <person name="Qian W."/>
            <person name="Fan W."/>
        </authorList>
    </citation>
    <scope>NUCLEOTIDE SEQUENCE [LARGE SCALE GENOMIC DNA]</scope>
    <source>
        <strain evidence="2">SZHN2017</strain>
        <tissue evidence="2">Muscle</tissue>
    </source>
</reference>
<evidence type="ECO:0000313" key="3">
    <source>
        <dbReference type="Proteomes" id="UP000245119"/>
    </source>
</evidence>
<dbReference type="AlphaFoldDB" id="A0A2T7PXA8"/>